<dbReference type="GO" id="GO:0008360">
    <property type="term" value="P:regulation of cell shape"/>
    <property type="evidence" value="ECO:0007669"/>
    <property type="project" value="UniProtKB-KW"/>
</dbReference>
<reference evidence="11 12" key="1">
    <citation type="journal article" date="2015" name="Nature">
        <title>rRNA introns, odd ribosomes, and small enigmatic genomes across a large radiation of phyla.</title>
        <authorList>
            <person name="Brown C.T."/>
            <person name="Hug L.A."/>
            <person name="Thomas B.C."/>
            <person name="Sharon I."/>
            <person name="Castelle C.J."/>
            <person name="Singh A."/>
            <person name="Wilkins M.J."/>
            <person name="Williams K.H."/>
            <person name="Banfield J.F."/>
        </authorList>
    </citation>
    <scope>NUCLEOTIDE SEQUENCE [LARGE SCALE GENOMIC DNA]</scope>
</reference>
<comment type="caution">
    <text evidence="11">The sequence shown here is derived from an EMBL/GenBank/DDBJ whole genome shotgun (WGS) entry which is preliminary data.</text>
</comment>
<dbReference type="InterPro" id="IPR018044">
    <property type="entry name" value="Peptidase_S11"/>
</dbReference>
<evidence type="ECO:0000256" key="1">
    <source>
        <dbReference type="ARBA" id="ARBA00007164"/>
    </source>
</evidence>
<accession>A0A0G0WS92</accession>
<dbReference type="InterPro" id="IPR001967">
    <property type="entry name" value="Peptidase_S11_N"/>
</dbReference>
<proteinExistence type="inferred from homology"/>
<comment type="similarity">
    <text evidence="1 9">Belongs to the peptidase S11 family.</text>
</comment>
<evidence type="ECO:0000259" key="10">
    <source>
        <dbReference type="Pfam" id="PF00768"/>
    </source>
</evidence>
<dbReference type="GO" id="GO:0071555">
    <property type="term" value="P:cell wall organization"/>
    <property type="evidence" value="ECO:0007669"/>
    <property type="project" value="UniProtKB-KW"/>
</dbReference>
<feature type="active site" description="Acyl-ester intermediate" evidence="7">
    <location>
        <position position="105"/>
    </location>
</feature>
<keyword evidence="2" id="KW-0732">Signal</keyword>
<dbReference type="PANTHER" id="PTHR21581">
    <property type="entry name" value="D-ALANYL-D-ALANINE CARBOXYPEPTIDASE"/>
    <property type="match status" value="1"/>
</dbReference>
<dbReference type="SUPFAM" id="SSF56601">
    <property type="entry name" value="beta-lactamase/transpeptidase-like"/>
    <property type="match status" value="1"/>
</dbReference>
<evidence type="ECO:0000256" key="6">
    <source>
        <dbReference type="ARBA" id="ARBA00023316"/>
    </source>
</evidence>
<dbReference type="InterPro" id="IPR012338">
    <property type="entry name" value="Beta-lactam/transpept-like"/>
</dbReference>
<dbReference type="Pfam" id="PF00768">
    <property type="entry name" value="Peptidase_S11"/>
    <property type="match status" value="1"/>
</dbReference>
<evidence type="ECO:0000256" key="2">
    <source>
        <dbReference type="ARBA" id="ARBA00022729"/>
    </source>
</evidence>
<sequence length="331" mass="36265">MAKRKVIYRRKNFWKSAWDKIVFLVVLVVFILLSPAQNVYTTATTGTPTLFRLPFPMPTPAPYPVNATGVYPGSEITASGIVIVDVDSAVVMYQRNANLLLSPASTTKIMTALVALDSYDLGEVVTIKNLLTDGQTMKLFVGEKMMVENLLYGTLVMSGNDAAYALADHYPGGVDGFVSAMNEKAKALKLTQTHFTNPMGFDNPNHKTSAMDLANLARVALSNPVIAKMVAIPQITIADVTHTYYHPLKNVNELLGKIPGVGGIKTGWTEEAGENLVTLVDRNGHNVILVVLHSEDRFAETTVLIGWIFGNYQWEDFTVQSTAEPLLPHRP</sequence>
<organism evidence="11 12">
    <name type="scientific">Candidatus Curtissbacteria bacterium GW2011_GWA1_41_11</name>
    <dbReference type="NCBI Taxonomy" id="1618409"/>
    <lineage>
        <taxon>Bacteria</taxon>
        <taxon>Candidatus Curtissiibacteriota</taxon>
    </lineage>
</organism>
<feature type="active site" description="Proton acceptor" evidence="7">
    <location>
        <position position="108"/>
    </location>
</feature>
<evidence type="ECO:0000256" key="3">
    <source>
        <dbReference type="ARBA" id="ARBA00022801"/>
    </source>
</evidence>
<dbReference type="Gene3D" id="3.40.710.10">
    <property type="entry name" value="DD-peptidase/beta-lactamase superfamily"/>
    <property type="match status" value="1"/>
</dbReference>
<gene>
    <name evidence="11" type="ORF">UU34_C0005G0029</name>
</gene>
<evidence type="ECO:0000256" key="8">
    <source>
        <dbReference type="PIRSR" id="PIRSR618044-2"/>
    </source>
</evidence>
<protein>
    <recommendedName>
        <fullName evidence="10">Peptidase S11 D-alanyl-D-alanine carboxypeptidase A N-terminal domain-containing protein</fullName>
    </recommendedName>
</protein>
<dbReference type="GO" id="GO:0009002">
    <property type="term" value="F:serine-type D-Ala-D-Ala carboxypeptidase activity"/>
    <property type="evidence" value="ECO:0007669"/>
    <property type="project" value="InterPro"/>
</dbReference>
<dbReference type="PRINTS" id="PR00725">
    <property type="entry name" value="DADACBPTASE1"/>
</dbReference>
<feature type="binding site" evidence="8">
    <location>
        <position position="265"/>
    </location>
    <ligand>
        <name>substrate</name>
    </ligand>
</feature>
<dbReference type="AlphaFoldDB" id="A0A0G0WS92"/>
<dbReference type="EMBL" id="LCAG01000005">
    <property type="protein sequence ID" value="KKR87355.1"/>
    <property type="molecule type" value="Genomic_DNA"/>
</dbReference>
<evidence type="ECO:0000256" key="7">
    <source>
        <dbReference type="PIRSR" id="PIRSR618044-1"/>
    </source>
</evidence>
<dbReference type="GO" id="GO:0009252">
    <property type="term" value="P:peptidoglycan biosynthetic process"/>
    <property type="evidence" value="ECO:0007669"/>
    <property type="project" value="UniProtKB-KW"/>
</dbReference>
<dbReference type="PANTHER" id="PTHR21581:SF6">
    <property type="entry name" value="TRAFFICKING PROTEIN PARTICLE COMPLEX SUBUNIT 12"/>
    <property type="match status" value="1"/>
</dbReference>
<dbReference type="PATRIC" id="fig|1618409.3.peg.429"/>
<evidence type="ECO:0000313" key="12">
    <source>
        <dbReference type="Proteomes" id="UP000034854"/>
    </source>
</evidence>
<keyword evidence="5" id="KW-0573">Peptidoglycan synthesis</keyword>
<evidence type="ECO:0000256" key="9">
    <source>
        <dbReference type="RuleBase" id="RU004016"/>
    </source>
</evidence>
<dbReference type="Proteomes" id="UP000034854">
    <property type="component" value="Unassembled WGS sequence"/>
</dbReference>
<feature type="active site" evidence="7">
    <location>
        <position position="158"/>
    </location>
</feature>
<evidence type="ECO:0000256" key="4">
    <source>
        <dbReference type="ARBA" id="ARBA00022960"/>
    </source>
</evidence>
<evidence type="ECO:0000256" key="5">
    <source>
        <dbReference type="ARBA" id="ARBA00022984"/>
    </source>
</evidence>
<dbReference type="GO" id="GO:0006508">
    <property type="term" value="P:proteolysis"/>
    <property type="evidence" value="ECO:0007669"/>
    <property type="project" value="InterPro"/>
</dbReference>
<keyword evidence="3" id="KW-0378">Hydrolase</keyword>
<keyword evidence="6" id="KW-0961">Cell wall biogenesis/degradation</keyword>
<keyword evidence="4" id="KW-0133">Cell shape</keyword>
<feature type="domain" description="Peptidase S11 D-alanyl-D-alanine carboxypeptidase A N-terminal" evidence="10">
    <location>
        <begin position="75"/>
        <end position="294"/>
    </location>
</feature>
<name>A0A0G0WS92_9BACT</name>
<evidence type="ECO:0000313" key="11">
    <source>
        <dbReference type="EMBL" id="KKR87355.1"/>
    </source>
</evidence>